<feature type="transmembrane region" description="Helical" evidence="1">
    <location>
        <begin position="410"/>
        <end position="433"/>
    </location>
</feature>
<dbReference type="HOGENOM" id="CLU_042638_1_1_12"/>
<feature type="transmembrane region" description="Helical" evidence="1">
    <location>
        <begin position="330"/>
        <end position="359"/>
    </location>
</feature>
<protein>
    <submittedName>
        <fullName evidence="2">Citrate transporter</fullName>
    </submittedName>
</protein>
<keyword evidence="1" id="KW-0812">Transmembrane</keyword>
<feature type="transmembrane region" description="Helical" evidence="1">
    <location>
        <begin position="258"/>
        <end position="276"/>
    </location>
</feature>
<name>E1RCP5_SEDSS</name>
<feature type="transmembrane region" description="Helical" evidence="1">
    <location>
        <begin position="100"/>
        <end position="123"/>
    </location>
</feature>
<keyword evidence="1" id="KW-0472">Membrane</keyword>
<dbReference type="EMBL" id="CP002116">
    <property type="protein sequence ID" value="ADK80125.1"/>
    <property type="molecule type" value="Genomic_DNA"/>
</dbReference>
<evidence type="ECO:0000313" key="2">
    <source>
        <dbReference type="EMBL" id="ADK80125.1"/>
    </source>
</evidence>
<proteinExistence type="predicted"/>
<feature type="transmembrane region" description="Helical" evidence="1">
    <location>
        <begin position="288"/>
        <end position="310"/>
    </location>
</feature>
<sequence length="437" mass="45671">MDMIVILLGLAMLLVLTLKKVPVVYAAAVSVIFIAVFSGLPVVKTVTGDYMAGFAGFVKAAWLMLLLGALLSTLMDVTGAASSIAAFILNKFGVKRAIPAIVIAGGLLTFGGVSSFVSCFALYPITLAVFRKANLPRYLIPATIGAGIFTWVTMLPGNPQIQNIIPSSYLPTNAMAAPVIGTVCGLFTLVLIIVYLTIEANRANKKGLGFEIDEETKNVLMKADEMEKSGKLPNVILSILPIIAIAVVLNVFHMDISVALLSGIVLCVILFFKNITGVRKILNVSVDSAARTIINASAIVAIGAVIKVAPGFNKIVDLILNFSHSGGNPLIIFGGATTLLCGLNASGMGGLSTTLSVLAEPFMAMGVNPDIMHRIGVIASVGLDSLPHSGGIVAVLAISGVSYKDGYKHLFITTVVITLLTLVLALIMGNIMYPIAG</sequence>
<dbReference type="AlphaFoldDB" id="E1RCP5"/>
<accession>E1RCP5</accession>
<dbReference type="GO" id="GO:0015128">
    <property type="term" value="F:gluconate transmembrane transporter activity"/>
    <property type="evidence" value="ECO:0007669"/>
    <property type="project" value="InterPro"/>
</dbReference>
<reference evidence="2 3" key="1">
    <citation type="journal article" date="2010" name="Stand. Genomic Sci.">
        <title>Complete genome sequence of Spirochaeta smaragdinae type strain (SEBR 4228).</title>
        <authorList>
            <person name="Mavromatis K."/>
            <person name="Yasawong M."/>
            <person name="Chertkov O."/>
            <person name="Lapidus A."/>
            <person name="Lucas S."/>
            <person name="Nolan M."/>
            <person name="Del Rio T.G."/>
            <person name="Tice H."/>
            <person name="Cheng J.F."/>
            <person name="Pitluck S."/>
            <person name="Liolios K."/>
            <person name="Ivanova N."/>
            <person name="Tapia R."/>
            <person name="Han C."/>
            <person name="Bruce D."/>
            <person name="Goodwin L."/>
            <person name="Pati A."/>
            <person name="Chen A."/>
            <person name="Palaniappan K."/>
            <person name="Land M."/>
            <person name="Hauser L."/>
            <person name="Chang Y.J."/>
            <person name="Jeffries C.D."/>
            <person name="Detter J.C."/>
            <person name="Rohde M."/>
            <person name="Brambilla E."/>
            <person name="Spring S."/>
            <person name="Goker M."/>
            <person name="Sikorski J."/>
            <person name="Woyke T."/>
            <person name="Bristow J."/>
            <person name="Eisen J.A."/>
            <person name="Markowitz V."/>
            <person name="Hugenholtz P."/>
            <person name="Klenk H.P."/>
            <person name="Kyrpides N.C."/>
        </authorList>
    </citation>
    <scope>NUCLEOTIDE SEQUENCE [LARGE SCALE GENOMIC DNA]</scope>
    <source>
        <strain evidence="3">DSM 11293 / JCM 15392 / SEBR 4228</strain>
    </source>
</reference>
<gene>
    <name evidence="2" type="ordered locus">Spirs_0991</name>
</gene>
<dbReference type="Pfam" id="PF02447">
    <property type="entry name" value="GntP_permease"/>
    <property type="match status" value="1"/>
</dbReference>
<keyword evidence="1" id="KW-1133">Transmembrane helix</keyword>
<feature type="transmembrane region" description="Helical" evidence="1">
    <location>
        <begin position="371"/>
        <end position="398"/>
    </location>
</feature>
<organism evidence="2 3">
    <name type="scientific">Sediminispirochaeta smaragdinae (strain DSM 11293 / JCM 15392 / SEBR 4228)</name>
    <name type="common">Spirochaeta smaragdinae</name>
    <dbReference type="NCBI Taxonomy" id="573413"/>
    <lineage>
        <taxon>Bacteria</taxon>
        <taxon>Pseudomonadati</taxon>
        <taxon>Spirochaetota</taxon>
        <taxon>Spirochaetia</taxon>
        <taxon>Spirochaetales</taxon>
        <taxon>Spirochaetaceae</taxon>
        <taxon>Sediminispirochaeta</taxon>
    </lineage>
</organism>
<feature type="transmembrane region" description="Helical" evidence="1">
    <location>
        <begin position="232"/>
        <end position="252"/>
    </location>
</feature>
<dbReference type="GO" id="GO:0005886">
    <property type="term" value="C:plasma membrane"/>
    <property type="evidence" value="ECO:0007669"/>
    <property type="project" value="TreeGrafter"/>
</dbReference>
<feature type="transmembrane region" description="Helical" evidence="1">
    <location>
        <begin position="135"/>
        <end position="155"/>
    </location>
</feature>
<evidence type="ECO:0000313" key="3">
    <source>
        <dbReference type="Proteomes" id="UP000002318"/>
    </source>
</evidence>
<feature type="transmembrane region" description="Helical" evidence="1">
    <location>
        <begin position="175"/>
        <end position="198"/>
    </location>
</feature>
<dbReference type="KEGG" id="ssm:Spirs_0991"/>
<dbReference type="InterPro" id="IPR003474">
    <property type="entry name" value="Glcn_transporter"/>
</dbReference>
<dbReference type="Proteomes" id="UP000002318">
    <property type="component" value="Chromosome"/>
</dbReference>
<dbReference type="PANTHER" id="PTHR30354">
    <property type="entry name" value="GNT FAMILY GLUCONATE TRANSPORTER"/>
    <property type="match status" value="1"/>
</dbReference>
<evidence type="ECO:0000256" key="1">
    <source>
        <dbReference type="SAM" id="Phobius"/>
    </source>
</evidence>
<keyword evidence="3" id="KW-1185">Reference proteome</keyword>
<dbReference type="STRING" id="573413.Spirs_0991"/>
<dbReference type="eggNOG" id="COG2610">
    <property type="taxonomic scope" value="Bacteria"/>
</dbReference>
<dbReference type="RefSeq" id="WP_013253589.1">
    <property type="nucleotide sequence ID" value="NC_014364.1"/>
</dbReference>
<dbReference type="PANTHER" id="PTHR30354:SF7">
    <property type="entry name" value="BLL7963 PROTEIN"/>
    <property type="match status" value="1"/>
</dbReference>